<dbReference type="CDD" id="cd00495">
    <property type="entry name" value="Ribosomal_L25_TL5_CTC"/>
    <property type="match status" value="1"/>
</dbReference>
<dbReference type="InterPro" id="IPR029751">
    <property type="entry name" value="Ribosomal_L25_dom"/>
</dbReference>
<evidence type="ECO:0000259" key="8">
    <source>
        <dbReference type="Pfam" id="PF14693"/>
    </source>
</evidence>
<name>A0A081K9P3_9GAMM</name>
<dbReference type="Pfam" id="PF01386">
    <property type="entry name" value="Ribosomal_L25p"/>
    <property type="match status" value="1"/>
</dbReference>
<evidence type="ECO:0000256" key="6">
    <source>
        <dbReference type="SAM" id="MobiDB-lite"/>
    </source>
</evidence>
<dbReference type="GO" id="GO:0003735">
    <property type="term" value="F:structural constituent of ribosome"/>
    <property type="evidence" value="ECO:0007669"/>
    <property type="project" value="InterPro"/>
</dbReference>
<dbReference type="AlphaFoldDB" id="A0A081K9P3"/>
<dbReference type="InterPro" id="IPR001021">
    <property type="entry name" value="Ribosomal_bL25_long"/>
</dbReference>
<dbReference type="NCBIfam" id="NF004130">
    <property type="entry name" value="PRK05618.1-5"/>
    <property type="match status" value="1"/>
</dbReference>
<dbReference type="PANTHER" id="PTHR33284">
    <property type="entry name" value="RIBOSOMAL PROTEIN L25/GLN-TRNA SYNTHETASE, ANTI-CODON-BINDING DOMAIN-CONTAINING PROTEIN"/>
    <property type="match status" value="1"/>
</dbReference>
<comment type="similarity">
    <text evidence="5">Belongs to the bacterial ribosomal protein bL25 family. CTC subfamily.</text>
</comment>
<sequence length="205" mass="22176">MSEAIVLNATARKDIGKGASRRLRRADLVPAIIYGGEAEPVQITLEGKAIRKALEVEAFYSQVLTLTVDGAKQQAILKDLQRHPAKEFAMHMDFLRVDADHEITTHAPLHFLNEEECVGVKAGGAIVHNRVDIEIKCLPGDLPEFIEVDMANVEVGGHVHLSDLTIPAGVEVIAHGQDLDIASVQATRGASDEESEESAEEAGEE</sequence>
<dbReference type="NCBIfam" id="NF004128">
    <property type="entry name" value="PRK05618.1-2"/>
    <property type="match status" value="1"/>
</dbReference>
<feature type="compositionally biased region" description="Acidic residues" evidence="6">
    <location>
        <begin position="192"/>
        <end position="205"/>
    </location>
</feature>
<comment type="subunit">
    <text evidence="5">Part of the 50S ribosomal subunit; part of the 5S rRNA/L5/L18/L25 subcomplex. Contacts the 5S rRNA. Binds to the 5S rRNA independently of L5 and L18.</text>
</comment>
<dbReference type="GO" id="GO:0022625">
    <property type="term" value="C:cytosolic large ribosomal subunit"/>
    <property type="evidence" value="ECO:0007669"/>
    <property type="project" value="TreeGrafter"/>
</dbReference>
<dbReference type="GO" id="GO:0006412">
    <property type="term" value="P:translation"/>
    <property type="evidence" value="ECO:0007669"/>
    <property type="project" value="UniProtKB-UniRule"/>
</dbReference>
<dbReference type="SUPFAM" id="SSF50715">
    <property type="entry name" value="Ribosomal protein L25-like"/>
    <property type="match status" value="1"/>
</dbReference>
<dbReference type="Gene3D" id="2.40.240.10">
    <property type="entry name" value="Ribosomal Protein L25, Chain P"/>
    <property type="match status" value="1"/>
</dbReference>
<feature type="domain" description="Large ribosomal subunit protein bL25 L25" evidence="7">
    <location>
        <begin position="7"/>
        <end position="94"/>
    </location>
</feature>
<reference evidence="9 10" key="1">
    <citation type="submission" date="2014-06" db="EMBL/GenBank/DDBJ databases">
        <title>Whole Genome Sequences of Three Symbiotic Endozoicomonas Bacteria.</title>
        <authorList>
            <person name="Neave M.J."/>
            <person name="Apprill A."/>
            <person name="Voolstra C.R."/>
        </authorList>
    </citation>
    <scope>NUCLEOTIDE SEQUENCE [LARGE SCALE GENOMIC DNA]</scope>
    <source>
        <strain evidence="9 10">DSM 22380</strain>
    </source>
</reference>
<dbReference type="HAMAP" id="MF_01336">
    <property type="entry name" value="Ribosomal_bL25"/>
    <property type="match status" value="1"/>
</dbReference>
<organism evidence="9 10">
    <name type="scientific">Endozoicomonas elysicola</name>
    <dbReference type="NCBI Taxonomy" id="305900"/>
    <lineage>
        <taxon>Bacteria</taxon>
        <taxon>Pseudomonadati</taxon>
        <taxon>Pseudomonadota</taxon>
        <taxon>Gammaproteobacteria</taxon>
        <taxon>Oceanospirillales</taxon>
        <taxon>Endozoicomonadaceae</taxon>
        <taxon>Endozoicomonas</taxon>
    </lineage>
</organism>
<dbReference type="InterPro" id="IPR011035">
    <property type="entry name" value="Ribosomal_bL25/Gln-tRNA_synth"/>
</dbReference>
<feature type="region of interest" description="Disordered" evidence="6">
    <location>
        <begin position="185"/>
        <end position="205"/>
    </location>
</feature>
<dbReference type="InterPro" id="IPR020055">
    <property type="entry name" value="Ribosomal_bL25_short"/>
</dbReference>
<keyword evidence="4 5" id="KW-0687">Ribonucleoprotein</keyword>
<proteinExistence type="inferred from homology"/>
<dbReference type="InterPro" id="IPR020057">
    <property type="entry name" value="Ribosomal_bL25_b-dom"/>
</dbReference>
<evidence type="ECO:0000313" key="10">
    <source>
        <dbReference type="Proteomes" id="UP000027997"/>
    </source>
</evidence>
<dbReference type="EMBL" id="JOJP01000001">
    <property type="protein sequence ID" value="KEI70869.1"/>
    <property type="molecule type" value="Genomic_DNA"/>
</dbReference>
<dbReference type="InterPro" id="IPR020930">
    <property type="entry name" value="Ribosomal_uL5_bac-type"/>
</dbReference>
<evidence type="ECO:0000256" key="1">
    <source>
        <dbReference type="ARBA" id="ARBA00022730"/>
    </source>
</evidence>
<dbReference type="HAMAP" id="MF_01334">
    <property type="entry name" value="Ribosomal_bL25_CTC"/>
    <property type="match status" value="1"/>
</dbReference>
<dbReference type="STRING" id="305900.GV64_09020"/>
<keyword evidence="2 5" id="KW-0694">RNA-binding</keyword>
<dbReference type="eggNOG" id="COG1825">
    <property type="taxonomic scope" value="Bacteria"/>
</dbReference>
<dbReference type="GO" id="GO:0008097">
    <property type="term" value="F:5S rRNA binding"/>
    <property type="evidence" value="ECO:0007669"/>
    <property type="project" value="InterPro"/>
</dbReference>
<dbReference type="NCBIfam" id="TIGR00731">
    <property type="entry name" value="bL25_bact_ctc"/>
    <property type="match status" value="1"/>
</dbReference>
<dbReference type="Gene3D" id="2.170.120.20">
    <property type="entry name" value="Ribosomal protein L25, beta domain"/>
    <property type="match status" value="1"/>
</dbReference>
<comment type="function">
    <text evidence="5">This is one of the proteins that binds to the 5S RNA in the ribosome where it forms part of the central protuberance.</text>
</comment>
<feature type="domain" description="Large ribosomal subunit protein bL25 beta" evidence="8">
    <location>
        <begin position="102"/>
        <end position="188"/>
    </location>
</feature>
<dbReference type="RefSeq" id="WP_020580501.1">
    <property type="nucleotide sequence ID" value="NZ_JOJP01000001.1"/>
</dbReference>
<dbReference type="NCBIfam" id="NF004612">
    <property type="entry name" value="PRK05943.1"/>
    <property type="match status" value="1"/>
</dbReference>
<dbReference type="InterPro" id="IPR020056">
    <property type="entry name" value="Rbsml_bL25/Gln-tRNA_synth_N"/>
</dbReference>
<protein>
    <recommendedName>
        <fullName evidence="5">Large ribosomal subunit protein bL25</fullName>
    </recommendedName>
    <alternativeName>
        <fullName evidence="5">General stress protein CTC</fullName>
    </alternativeName>
</protein>
<dbReference type="PANTHER" id="PTHR33284:SF1">
    <property type="entry name" value="RIBOSOMAL PROTEIN L25_GLN-TRNA SYNTHETASE, ANTI-CODON-BINDING DOMAIN-CONTAINING PROTEIN"/>
    <property type="match status" value="1"/>
</dbReference>
<evidence type="ECO:0000313" key="9">
    <source>
        <dbReference type="EMBL" id="KEI70869.1"/>
    </source>
</evidence>
<evidence type="ECO:0000256" key="5">
    <source>
        <dbReference type="HAMAP-Rule" id="MF_01334"/>
    </source>
</evidence>
<dbReference type="InterPro" id="IPR037121">
    <property type="entry name" value="Ribosomal_bL25_C"/>
</dbReference>
<evidence type="ECO:0000259" key="7">
    <source>
        <dbReference type="Pfam" id="PF01386"/>
    </source>
</evidence>
<keyword evidence="3 5" id="KW-0689">Ribosomal protein</keyword>
<accession>A0A081K9P3</accession>
<dbReference type="Pfam" id="PF14693">
    <property type="entry name" value="Ribosomal_TL5_C"/>
    <property type="match status" value="1"/>
</dbReference>
<gene>
    <name evidence="5" type="primary">rplY</name>
    <name evidence="5" type="synonym">ctc</name>
    <name evidence="9" type="ORF">GV64_09020</name>
</gene>
<comment type="caution">
    <text evidence="9">The sequence shown here is derived from an EMBL/GenBank/DDBJ whole genome shotgun (WGS) entry which is preliminary data.</text>
</comment>
<dbReference type="Proteomes" id="UP000027997">
    <property type="component" value="Unassembled WGS sequence"/>
</dbReference>
<keyword evidence="1 5" id="KW-0699">rRNA-binding</keyword>
<keyword evidence="10" id="KW-1185">Reference proteome</keyword>
<evidence type="ECO:0000256" key="2">
    <source>
        <dbReference type="ARBA" id="ARBA00022884"/>
    </source>
</evidence>
<evidence type="ECO:0000256" key="3">
    <source>
        <dbReference type="ARBA" id="ARBA00022980"/>
    </source>
</evidence>
<evidence type="ECO:0000256" key="4">
    <source>
        <dbReference type="ARBA" id="ARBA00023274"/>
    </source>
</evidence>